<dbReference type="AlphaFoldDB" id="A0A2U1NTQ5"/>
<gene>
    <name evidence="1" type="ORF">CTI12_AA229980</name>
</gene>
<reference evidence="1 2" key="1">
    <citation type="journal article" date="2018" name="Mol. Plant">
        <title>The genome of Artemisia annua provides insight into the evolution of Asteraceae family and artemisinin biosynthesis.</title>
        <authorList>
            <person name="Shen Q."/>
            <person name="Zhang L."/>
            <person name="Liao Z."/>
            <person name="Wang S."/>
            <person name="Yan T."/>
            <person name="Shi P."/>
            <person name="Liu M."/>
            <person name="Fu X."/>
            <person name="Pan Q."/>
            <person name="Wang Y."/>
            <person name="Lv Z."/>
            <person name="Lu X."/>
            <person name="Zhang F."/>
            <person name="Jiang W."/>
            <person name="Ma Y."/>
            <person name="Chen M."/>
            <person name="Hao X."/>
            <person name="Li L."/>
            <person name="Tang Y."/>
            <person name="Lv G."/>
            <person name="Zhou Y."/>
            <person name="Sun X."/>
            <person name="Brodelius P.E."/>
            <person name="Rose J.K.C."/>
            <person name="Tang K."/>
        </authorList>
    </citation>
    <scope>NUCLEOTIDE SEQUENCE [LARGE SCALE GENOMIC DNA]</scope>
    <source>
        <strain evidence="2">cv. Huhao1</strain>
        <tissue evidence="1">Leaf</tissue>
    </source>
</reference>
<organism evidence="1 2">
    <name type="scientific">Artemisia annua</name>
    <name type="common">Sweet wormwood</name>
    <dbReference type="NCBI Taxonomy" id="35608"/>
    <lineage>
        <taxon>Eukaryota</taxon>
        <taxon>Viridiplantae</taxon>
        <taxon>Streptophyta</taxon>
        <taxon>Embryophyta</taxon>
        <taxon>Tracheophyta</taxon>
        <taxon>Spermatophyta</taxon>
        <taxon>Magnoliopsida</taxon>
        <taxon>eudicotyledons</taxon>
        <taxon>Gunneridae</taxon>
        <taxon>Pentapetalae</taxon>
        <taxon>asterids</taxon>
        <taxon>campanulids</taxon>
        <taxon>Asterales</taxon>
        <taxon>Asteraceae</taxon>
        <taxon>Asteroideae</taxon>
        <taxon>Anthemideae</taxon>
        <taxon>Artemisiinae</taxon>
        <taxon>Artemisia</taxon>
    </lineage>
</organism>
<evidence type="ECO:0000313" key="2">
    <source>
        <dbReference type="Proteomes" id="UP000245207"/>
    </source>
</evidence>
<protein>
    <submittedName>
        <fullName evidence="1">AP-1 complex subunit sigma-1</fullName>
    </submittedName>
</protein>
<evidence type="ECO:0000313" key="1">
    <source>
        <dbReference type="EMBL" id="PWA76886.1"/>
    </source>
</evidence>
<dbReference type="STRING" id="35608.A0A2U1NTQ5"/>
<comment type="caution">
    <text evidence="1">The sequence shown here is derived from an EMBL/GenBank/DDBJ whole genome shotgun (WGS) entry which is preliminary data.</text>
</comment>
<proteinExistence type="predicted"/>
<dbReference type="EMBL" id="PKPP01002206">
    <property type="protein sequence ID" value="PWA76886.1"/>
    <property type="molecule type" value="Genomic_DNA"/>
</dbReference>
<accession>A0A2U1NTQ5</accession>
<dbReference type="OrthoDB" id="371463at2759"/>
<dbReference type="Proteomes" id="UP000245207">
    <property type="component" value="Unassembled WGS sequence"/>
</dbReference>
<keyword evidence="2" id="KW-1185">Reference proteome</keyword>
<name>A0A2U1NTQ5_ARTAN</name>
<sequence length="73" mass="7865">MIGFCAGPDLQFSQGLLYILDEVLIAGELHESSKKTVARLVAAHVAKEEANSMSNIIPQATKHVAEGSQFDTH</sequence>